<dbReference type="SMART" id="SM00530">
    <property type="entry name" value="HTH_XRE"/>
    <property type="match status" value="1"/>
</dbReference>
<evidence type="ECO:0000313" key="2">
    <source>
        <dbReference type="EMBL" id="MBC8530625.1"/>
    </source>
</evidence>
<comment type="caution">
    <text evidence="2">The sequence shown here is derived from an EMBL/GenBank/DDBJ whole genome shotgun (WGS) entry which is preliminary data.</text>
</comment>
<dbReference type="CDD" id="cd00093">
    <property type="entry name" value="HTH_XRE"/>
    <property type="match status" value="1"/>
</dbReference>
<dbReference type="InterPro" id="IPR001387">
    <property type="entry name" value="Cro/C1-type_HTH"/>
</dbReference>
<name>A0A926D5A1_9FIRM</name>
<accession>A0A926D5A1</accession>
<dbReference type="RefSeq" id="WP_249314595.1">
    <property type="nucleotide sequence ID" value="NZ_JACRSR010000001.1"/>
</dbReference>
<evidence type="ECO:0000313" key="3">
    <source>
        <dbReference type="Proteomes" id="UP000623172"/>
    </source>
</evidence>
<dbReference type="Gene3D" id="1.10.260.40">
    <property type="entry name" value="lambda repressor-like DNA-binding domains"/>
    <property type="match status" value="1"/>
</dbReference>
<dbReference type="GO" id="GO:0003677">
    <property type="term" value="F:DNA binding"/>
    <property type="evidence" value="ECO:0007669"/>
    <property type="project" value="InterPro"/>
</dbReference>
<keyword evidence="3" id="KW-1185">Reference proteome</keyword>
<dbReference type="InterPro" id="IPR010982">
    <property type="entry name" value="Lambda_DNA-bd_dom_sf"/>
</dbReference>
<proteinExistence type="predicted"/>
<dbReference type="EMBL" id="JACRSR010000001">
    <property type="protein sequence ID" value="MBC8530625.1"/>
    <property type="molecule type" value="Genomic_DNA"/>
</dbReference>
<organism evidence="2 3">
    <name type="scientific">Gehongia tenuis</name>
    <dbReference type="NCBI Taxonomy" id="2763655"/>
    <lineage>
        <taxon>Bacteria</taxon>
        <taxon>Bacillati</taxon>
        <taxon>Bacillota</taxon>
        <taxon>Clostridia</taxon>
        <taxon>Christensenellales</taxon>
        <taxon>Christensenellaceae</taxon>
        <taxon>Gehongia</taxon>
    </lineage>
</organism>
<evidence type="ECO:0000259" key="1">
    <source>
        <dbReference type="PROSITE" id="PS50943"/>
    </source>
</evidence>
<dbReference type="Proteomes" id="UP000623172">
    <property type="component" value="Unassembled WGS sequence"/>
</dbReference>
<gene>
    <name evidence="2" type="ORF">H8696_02020</name>
</gene>
<dbReference type="SUPFAM" id="SSF47413">
    <property type="entry name" value="lambda repressor-like DNA-binding domains"/>
    <property type="match status" value="1"/>
</dbReference>
<dbReference type="AlphaFoldDB" id="A0A926D5A1"/>
<sequence>MKKAKTCTSKANMIGPRIKAARQAAGMTQKDLCVKLELMAVYICRGSLSRIENGTRTVNDMEIDAISKALNVPLDVLFGR</sequence>
<feature type="domain" description="HTH cro/C1-type" evidence="1">
    <location>
        <begin position="18"/>
        <end position="77"/>
    </location>
</feature>
<reference evidence="2" key="1">
    <citation type="submission" date="2020-08" db="EMBL/GenBank/DDBJ databases">
        <title>Genome public.</title>
        <authorList>
            <person name="Liu C."/>
            <person name="Sun Q."/>
        </authorList>
    </citation>
    <scope>NUCLEOTIDE SEQUENCE</scope>
    <source>
        <strain evidence="2">NSJ-53</strain>
    </source>
</reference>
<dbReference type="PROSITE" id="PS50943">
    <property type="entry name" value="HTH_CROC1"/>
    <property type="match status" value="1"/>
</dbReference>
<dbReference type="Pfam" id="PF01381">
    <property type="entry name" value="HTH_3"/>
    <property type="match status" value="1"/>
</dbReference>
<protein>
    <submittedName>
        <fullName evidence="2">Helix-turn-helix transcriptional regulator</fullName>
    </submittedName>
</protein>